<dbReference type="Gene3D" id="3.90.1410.10">
    <property type="entry name" value="set domain protein methyltransferase, domain 1"/>
    <property type="match status" value="1"/>
</dbReference>
<dbReference type="InterPro" id="IPR050600">
    <property type="entry name" value="SETD3_SETD6_MTase"/>
</dbReference>
<organism evidence="4 5">
    <name type="scientific">Bondarzewia mesenterica</name>
    <dbReference type="NCBI Taxonomy" id="1095465"/>
    <lineage>
        <taxon>Eukaryota</taxon>
        <taxon>Fungi</taxon>
        <taxon>Dikarya</taxon>
        <taxon>Basidiomycota</taxon>
        <taxon>Agaricomycotina</taxon>
        <taxon>Agaricomycetes</taxon>
        <taxon>Russulales</taxon>
        <taxon>Bondarzewiaceae</taxon>
        <taxon>Bondarzewia</taxon>
    </lineage>
</organism>
<keyword evidence="2" id="KW-0808">Transferase</keyword>
<reference evidence="4 5" key="1">
    <citation type="submission" date="2019-02" db="EMBL/GenBank/DDBJ databases">
        <title>Genome sequencing of the rare red list fungi Bondarzewia mesenterica.</title>
        <authorList>
            <person name="Buettner E."/>
            <person name="Kellner H."/>
        </authorList>
    </citation>
    <scope>NUCLEOTIDE SEQUENCE [LARGE SCALE GENOMIC DNA]</scope>
    <source>
        <strain evidence="4 5">DSM 108281</strain>
    </source>
</reference>
<protein>
    <recommendedName>
        <fullName evidence="6">SET domain-containing protein</fullName>
    </recommendedName>
</protein>
<keyword evidence="5" id="KW-1185">Reference proteome</keyword>
<dbReference type="AlphaFoldDB" id="A0A4S4LI26"/>
<evidence type="ECO:0000256" key="1">
    <source>
        <dbReference type="ARBA" id="ARBA00022603"/>
    </source>
</evidence>
<gene>
    <name evidence="4" type="ORF">EW146_g7986</name>
</gene>
<dbReference type="InterPro" id="IPR046341">
    <property type="entry name" value="SET_dom_sf"/>
</dbReference>
<comment type="caution">
    <text evidence="4">The sequence shown here is derived from an EMBL/GenBank/DDBJ whole genome shotgun (WGS) entry which is preliminary data.</text>
</comment>
<dbReference type="OrthoDB" id="341421at2759"/>
<name>A0A4S4LI26_9AGAM</name>
<evidence type="ECO:0000313" key="5">
    <source>
        <dbReference type="Proteomes" id="UP000310158"/>
    </source>
</evidence>
<dbReference type="PANTHER" id="PTHR13271">
    <property type="entry name" value="UNCHARACTERIZED PUTATIVE METHYLTRANSFERASE"/>
    <property type="match status" value="1"/>
</dbReference>
<evidence type="ECO:0000256" key="2">
    <source>
        <dbReference type="ARBA" id="ARBA00022679"/>
    </source>
</evidence>
<dbReference type="PANTHER" id="PTHR13271:SF47">
    <property type="entry name" value="ACTIN-HISTIDINE N-METHYLTRANSFERASE"/>
    <property type="match status" value="1"/>
</dbReference>
<dbReference type="GO" id="GO:0032259">
    <property type="term" value="P:methylation"/>
    <property type="evidence" value="ECO:0007669"/>
    <property type="project" value="UniProtKB-KW"/>
</dbReference>
<accession>A0A4S4LI26</accession>
<dbReference type="Proteomes" id="UP000310158">
    <property type="component" value="Unassembled WGS sequence"/>
</dbReference>
<evidence type="ECO:0008006" key="6">
    <source>
        <dbReference type="Google" id="ProtNLM"/>
    </source>
</evidence>
<sequence>MVFSRFAAFPASDLLSATQLISLHLLLNRPPPDGESPDHLFGPYISVLPREFDSHPLTWAVQHKFGGPIPLTSSGENLLPKLPCSVLSALTKLEAKFWDDWKTVCQYVGDSLDLLDRSDGPLKMSDTTDIASTTHYLWAWMNVNTRCLYDRLTRSKSDPDNISLCPVFDFANHKWTAPTMRVAPSDVDVRNFVVRDVGSNLTCVTCCEDVVEDKELYLTYGEHPNRTLFVEYGFINEVSEHEFVSGAYAGEVDVQDIVEDIDWTMHSAPQPAHPSYRLITALRLYHIVPADSHDVPSDNDTILNPWSDTLSGRKDVISDENEAAWRSTLLNISNTVAKRAEASMASMAGMPMEKEQPEWYEWMLHNIRMLWWEERYVAMAVADSVRNGVEF</sequence>
<keyword evidence="1" id="KW-0489">Methyltransferase</keyword>
<dbReference type="EMBL" id="SGPL01000505">
    <property type="protein sequence ID" value="THH11579.1"/>
    <property type="molecule type" value="Genomic_DNA"/>
</dbReference>
<keyword evidence="3" id="KW-0949">S-adenosyl-L-methionine</keyword>
<evidence type="ECO:0000256" key="3">
    <source>
        <dbReference type="ARBA" id="ARBA00022691"/>
    </source>
</evidence>
<dbReference type="SUPFAM" id="SSF82199">
    <property type="entry name" value="SET domain"/>
    <property type="match status" value="1"/>
</dbReference>
<dbReference type="GO" id="GO:0016279">
    <property type="term" value="F:protein-lysine N-methyltransferase activity"/>
    <property type="evidence" value="ECO:0007669"/>
    <property type="project" value="UniProtKB-ARBA"/>
</dbReference>
<proteinExistence type="predicted"/>
<evidence type="ECO:0000313" key="4">
    <source>
        <dbReference type="EMBL" id="THH11579.1"/>
    </source>
</evidence>